<evidence type="ECO:0000256" key="3">
    <source>
        <dbReference type="RuleBase" id="RU000524"/>
    </source>
</evidence>
<dbReference type="RefSeq" id="WP_158036046.1">
    <property type="nucleotide sequence ID" value="NZ_BAAAZV010000017.1"/>
</dbReference>
<dbReference type="InterPro" id="IPR000424">
    <property type="entry name" value="Primosome_PriB/ssb"/>
</dbReference>
<evidence type="ECO:0000256" key="4">
    <source>
        <dbReference type="SAM" id="MobiDB-lite"/>
    </source>
</evidence>
<dbReference type="SUPFAM" id="SSF50249">
    <property type="entry name" value="Nucleic acid-binding proteins"/>
    <property type="match status" value="1"/>
</dbReference>
<evidence type="ECO:0000256" key="1">
    <source>
        <dbReference type="ARBA" id="ARBA00023125"/>
    </source>
</evidence>
<dbReference type="CDD" id="cd04496">
    <property type="entry name" value="SSB_OBF"/>
    <property type="match status" value="1"/>
</dbReference>
<evidence type="ECO:0000313" key="5">
    <source>
        <dbReference type="EMBL" id="KAB1632268.1"/>
    </source>
</evidence>
<dbReference type="Pfam" id="PF00436">
    <property type="entry name" value="SSB"/>
    <property type="match status" value="1"/>
</dbReference>
<dbReference type="GO" id="GO:0006260">
    <property type="term" value="P:DNA replication"/>
    <property type="evidence" value="ECO:0007669"/>
    <property type="project" value="InterPro"/>
</dbReference>
<dbReference type="NCBIfam" id="TIGR00621">
    <property type="entry name" value="ssb"/>
    <property type="match status" value="1"/>
</dbReference>
<dbReference type="InterPro" id="IPR012340">
    <property type="entry name" value="NA-bd_OB-fold"/>
</dbReference>
<name>A0A7C8FST3_9MICO</name>
<dbReference type="EMBL" id="WBKA01000003">
    <property type="protein sequence ID" value="KAB1632268.1"/>
    <property type="molecule type" value="Genomic_DNA"/>
</dbReference>
<reference evidence="5 6" key="1">
    <citation type="submission" date="2019-09" db="EMBL/GenBank/DDBJ databases">
        <title>Phylogeny of genus Pseudoclavibacter and closely related genus.</title>
        <authorList>
            <person name="Li Y."/>
        </authorList>
    </citation>
    <scope>NUCLEOTIDE SEQUENCE [LARGE SCALE GENOMIC DNA]</scope>
    <source>
        <strain evidence="5 6">JCM 16921</strain>
    </source>
</reference>
<evidence type="ECO:0000313" key="6">
    <source>
        <dbReference type="Proteomes" id="UP000481339"/>
    </source>
</evidence>
<sequence length="240" mass="24661">MSIDTITVDGVVATDLRQARTGDGLAITSFRLASAQRRYDARRGEWTDTGTNWFTVTAFRGLAENVARSLSKGQRVLVRGRLRVNEWRSDDGRSGLTVEILADSLGHDLAWGRSMFERISRGGQSGAAGGERPAATVEEHASDAGPSDGAATDVTAGPGGDGVAPVSAATPESGRTVAGTAIPSPAPGASPSGDGDDTPRAMGMTAGMDRTDAVSPGSEWAGDGGTWQETERAVSASTPS</sequence>
<dbReference type="Gene3D" id="2.40.50.140">
    <property type="entry name" value="Nucleic acid-binding proteins"/>
    <property type="match status" value="1"/>
</dbReference>
<dbReference type="AlphaFoldDB" id="A0A7C8FST3"/>
<protein>
    <recommendedName>
        <fullName evidence="3">Single-stranded DNA-binding protein</fullName>
    </recommendedName>
</protein>
<gene>
    <name evidence="5" type="primary">ssb</name>
    <name evidence="5" type="ORF">F8O02_04420</name>
</gene>
<evidence type="ECO:0000256" key="2">
    <source>
        <dbReference type="PROSITE-ProRule" id="PRU00252"/>
    </source>
</evidence>
<organism evidence="5 6">
    <name type="scientific">Pseudoclavibacter caeni</name>
    <dbReference type="NCBI Taxonomy" id="908846"/>
    <lineage>
        <taxon>Bacteria</taxon>
        <taxon>Bacillati</taxon>
        <taxon>Actinomycetota</taxon>
        <taxon>Actinomycetes</taxon>
        <taxon>Micrococcales</taxon>
        <taxon>Microbacteriaceae</taxon>
        <taxon>Pseudoclavibacter</taxon>
    </lineage>
</organism>
<dbReference type="Proteomes" id="UP000481339">
    <property type="component" value="Unassembled WGS sequence"/>
</dbReference>
<dbReference type="GO" id="GO:0003697">
    <property type="term" value="F:single-stranded DNA binding"/>
    <property type="evidence" value="ECO:0007669"/>
    <property type="project" value="InterPro"/>
</dbReference>
<keyword evidence="1 2" id="KW-0238">DNA-binding</keyword>
<accession>A0A7C8FST3</accession>
<dbReference type="InterPro" id="IPR011344">
    <property type="entry name" value="ssDNA-bd"/>
</dbReference>
<feature type="region of interest" description="Disordered" evidence="4">
    <location>
        <begin position="121"/>
        <end position="240"/>
    </location>
</feature>
<proteinExistence type="predicted"/>
<comment type="caution">
    <text evidence="5">The sequence shown here is derived from an EMBL/GenBank/DDBJ whole genome shotgun (WGS) entry which is preliminary data.</text>
</comment>
<dbReference type="PROSITE" id="PS50935">
    <property type="entry name" value="SSB"/>
    <property type="match status" value="1"/>
</dbReference>
<dbReference type="OrthoDB" id="4427276at2"/>
<keyword evidence="6" id="KW-1185">Reference proteome</keyword>
<feature type="compositionally biased region" description="Low complexity" evidence="4">
    <location>
        <begin position="178"/>
        <end position="193"/>
    </location>
</feature>